<feature type="transmembrane region" description="Helical" evidence="1">
    <location>
        <begin position="119"/>
        <end position="138"/>
    </location>
</feature>
<gene>
    <name evidence="2" type="ORF">SDC9_166969</name>
</gene>
<evidence type="ECO:0000313" key="2">
    <source>
        <dbReference type="EMBL" id="MPN19597.1"/>
    </source>
</evidence>
<evidence type="ECO:0000256" key="1">
    <source>
        <dbReference type="SAM" id="Phobius"/>
    </source>
</evidence>
<keyword evidence="1" id="KW-1133">Transmembrane helix</keyword>
<keyword evidence="1" id="KW-0812">Transmembrane</keyword>
<comment type="caution">
    <text evidence="2">The sequence shown here is derived from an EMBL/GenBank/DDBJ whole genome shotgun (WGS) entry which is preliminary data.</text>
</comment>
<dbReference type="AlphaFoldDB" id="A0A645FYH9"/>
<accession>A0A645FYH9</accession>
<reference evidence="2" key="1">
    <citation type="submission" date="2019-08" db="EMBL/GenBank/DDBJ databases">
        <authorList>
            <person name="Kucharzyk K."/>
            <person name="Murdoch R.W."/>
            <person name="Higgins S."/>
            <person name="Loffler F."/>
        </authorList>
    </citation>
    <scope>NUCLEOTIDE SEQUENCE</scope>
</reference>
<dbReference type="EMBL" id="VSSQ01067186">
    <property type="protein sequence ID" value="MPN19597.1"/>
    <property type="molecule type" value="Genomic_DNA"/>
</dbReference>
<name>A0A645FYH9_9ZZZZ</name>
<keyword evidence="1" id="KW-0472">Membrane</keyword>
<protein>
    <submittedName>
        <fullName evidence="2">Uncharacterized protein</fullName>
    </submittedName>
</protein>
<organism evidence="2">
    <name type="scientific">bioreactor metagenome</name>
    <dbReference type="NCBI Taxonomy" id="1076179"/>
    <lineage>
        <taxon>unclassified sequences</taxon>
        <taxon>metagenomes</taxon>
        <taxon>ecological metagenomes</taxon>
    </lineage>
</organism>
<sequence>MTGMPLSFACASTLTSACESIDATTRQSAPEVIMFSIWETCACTSSSAYCKSTVYPSASNWLFRLPPSWIQRCELWVGIAIPTVLPLAVAALLDAILVEAAGALEAPPAPVVEQAASDNIIAAVSASAISFFIVHLSFFSSLVKGSSFICGPTALSI</sequence>
<feature type="transmembrane region" description="Helical" evidence="1">
    <location>
        <begin position="75"/>
        <end position="98"/>
    </location>
</feature>
<proteinExistence type="predicted"/>